<gene>
    <name evidence="1" type="ORF">JTBM06_V1_80005</name>
</gene>
<proteinExistence type="predicted"/>
<dbReference type="EMBL" id="LR633967">
    <property type="protein sequence ID" value="VUX55681.1"/>
    <property type="molecule type" value="Genomic_DNA"/>
</dbReference>
<reference evidence="1" key="1">
    <citation type="submission" date="2019-07" db="EMBL/GenBank/DDBJ databases">
        <authorList>
            <person name="Weber M."/>
            <person name="Kostadinov I."/>
            <person name="Kostadinov D I."/>
        </authorList>
    </citation>
    <scope>NUCLEOTIDE SEQUENCE</scope>
    <source>
        <strain evidence="1">Gfbio:sag-sample-m06:053724c1-46a9-4a36-b237-ea2bf867836b</strain>
    </source>
</reference>
<name>A0A7D9D1S1_9GAMM</name>
<dbReference type="AlphaFoldDB" id="A0A7D9D1S1"/>
<protein>
    <submittedName>
        <fullName evidence="1">Uncharacterized protein</fullName>
    </submittedName>
</protein>
<organism evidence="1">
    <name type="scientific">uncultured Woeseiaceae bacterium</name>
    <dbReference type="NCBI Taxonomy" id="1983305"/>
    <lineage>
        <taxon>Bacteria</taxon>
        <taxon>Pseudomonadati</taxon>
        <taxon>Pseudomonadota</taxon>
        <taxon>Gammaproteobacteria</taxon>
        <taxon>Woeseiales</taxon>
        <taxon>Woeseiaceae</taxon>
        <taxon>environmental samples</taxon>
    </lineage>
</organism>
<accession>A0A7D9D1S1</accession>
<sequence length="182" mass="20284">MRPNNAAIISLAILALPILAWSKGETIQIDIDGSDLVSPIEITDPAIVSKFSIWNGPGVSTSSYGVPNPPAYLDPNRPAGRFIDWPEGIVETRSENLDRYQITFRISSRGNAPHSIQSYRVMYEIGPDSNHGYIYLPNFSDPNYRNGLIYHGVEGNWFYSSASWEALVRPIIESSINGVRRD</sequence>
<evidence type="ECO:0000313" key="1">
    <source>
        <dbReference type="EMBL" id="VUX55681.1"/>
    </source>
</evidence>